<keyword evidence="2" id="KW-1185">Reference proteome</keyword>
<accession>A0ACB7HBL2</accession>
<gene>
    <name evidence="1" type="ORF">MANES_08G086111v8</name>
</gene>
<sequence length="88" mass="10234">MNHEVSTSVKLLAKQRFDEAHCMVRFDEAHCMGRFDKAHCMVGKDFGSCITHFGGSFIFSRLERMEFLMFKDAVGTVQNQKFKKNYCK</sequence>
<evidence type="ECO:0000313" key="2">
    <source>
        <dbReference type="Proteomes" id="UP000091857"/>
    </source>
</evidence>
<organism evidence="1 2">
    <name type="scientific">Manihot esculenta</name>
    <name type="common">Cassava</name>
    <name type="synonym">Jatropha manihot</name>
    <dbReference type="NCBI Taxonomy" id="3983"/>
    <lineage>
        <taxon>Eukaryota</taxon>
        <taxon>Viridiplantae</taxon>
        <taxon>Streptophyta</taxon>
        <taxon>Embryophyta</taxon>
        <taxon>Tracheophyta</taxon>
        <taxon>Spermatophyta</taxon>
        <taxon>Magnoliopsida</taxon>
        <taxon>eudicotyledons</taxon>
        <taxon>Gunneridae</taxon>
        <taxon>Pentapetalae</taxon>
        <taxon>rosids</taxon>
        <taxon>fabids</taxon>
        <taxon>Malpighiales</taxon>
        <taxon>Euphorbiaceae</taxon>
        <taxon>Crotonoideae</taxon>
        <taxon>Manihoteae</taxon>
        <taxon>Manihot</taxon>
    </lineage>
</organism>
<dbReference type="EMBL" id="CM004394">
    <property type="protein sequence ID" value="KAG8649370.1"/>
    <property type="molecule type" value="Genomic_DNA"/>
</dbReference>
<name>A0ACB7HBL2_MANES</name>
<protein>
    <submittedName>
        <fullName evidence="1">Uncharacterized protein</fullName>
    </submittedName>
</protein>
<proteinExistence type="predicted"/>
<evidence type="ECO:0000313" key="1">
    <source>
        <dbReference type="EMBL" id="KAG8649370.1"/>
    </source>
</evidence>
<dbReference type="Proteomes" id="UP000091857">
    <property type="component" value="Chromosome 8"/>
</dbReference>
<comment type="caution">
    <text evidence="1">The sequence shown here is derived from an EMBL/GenBank/DDBJ whole genome shotgun (WGS) entry which is preliminary data.</text>
</comment>
<reference evidence="2" key="1">
    <citation type="journal article" date="2016" name="Nat. Biotechnol.">
        <title>Sequencing wild and cultivated cassava and related species reveals extensive interspecific hybridization and genetic diversity.</title>
        <authorList>
            <person name="Bredeson J.V."/>
            <person name="Lyons J.B."/>
            <person name="Prochnik S.E."/>
            <person name="Wu G.A."/>
            <person name="Ha C.M."/>
            <person name="Edsinger-Gonzales E."/>
            <person name="Grimwood J."/>
            <person name="Schmutz J."/>
            <person name="Rabbi I.Y."/>
            <person name="Egesi C."/>
            <person name="Nauluvula P."/>
            <person name="Lebot V."/>
            <person name="Ndunguru J."/>
            <person name="Mkamilo G."/>
            <person name="Bart R.S."/>
            <person name="Setter T.L."/>
            <person name="Gleadow R.M."/>
            <person name="Kulakow P."/>
            <person name="Ferguson M.E."/>
            <person name="Rounsley S."/>
            <person name="Rokhsar D.S."/>
        </authorList>
    </citation>
    <scope>NUCLEOTIDE SEQUENCE [LARGE SCALE GENOMIC DNA]</scope>
    <source>
        <strain evidence="2">cv. AM560-2</strain>
    </source>
</reference>